<proteinExistence type="predicted"/>
<sequence length="154" mass="17118">SSQATEASASSAGADLSKHHSNIAKGIARGKARRRSERLASSAVGNKIQSPPRRHGYNTRSQPTTRAELRSQTRRDKPKQKIRKGTSINLKRKGTHQLSSSSKSKAAERAQRREEGVQSLLKALADDNPLDDISFYMEKRLAIFFFLKLVYARG</sequence>
<dbReference type="Proteomes" id="UP000574390">
    <property type="component" value="Unassembled WGS sequence"/>
</dbReference>
<feature type="compositionally biased region" description="Basic residues" evidence="1">
    <location>
        <begin position="76"/>
        <end position="95"/>
    </location>
</feature>
<feature type="non-terminal residue" evidence="2">
    <location>
        <position position="154"/>
    </location>
</feature>
<evidence type="ECO:0000313" key="3">
    <source>
        <dbReference type="EMBL" id="KAF4736258.1"/>
    </source>
</evidence>
<evidence type="ECO:0000313" key="4">
    <source>
        <dbReference type="Proteomes" id="UP000553632"/>
    </source>
</evidence>
<reference evidence="4 5" key="1">
    <citation type="submission" date="2020-04" db="EMBL/GenBank/DDBJ databases">
        <title>Perkinsus olseni comparative genomics.</title>
        <authorList>
            <person name="Bogema D.R."/>
        </authorList>
    </citation>
    <scope>NUCLEOTIDE SEQUENCE [LARGE SCALE GENOMIC DNA]</scope>
    <source>
        <strain evidence="3">ATCC PRA-205</strain>
        <strain evidence="2 4">ATCC PRA-207</strain>
    </source>
</reference>
<dbReference type="AlphaFoldDB" id="A0A7J6RI08"/>
<accession>A0A7J6RI08</accession>
<evidence type="ECO:0000313" key="5">
    <source>
        <dbReference type="Proteomes" id="UP000574390"/>
    </source>
</evidence>
<gene>
    <name evidence="3" type="ORF">FOZ62_016418</name>
    <name evidence="2" type="ORF">FOZ63_016825</name>
</gene>
<evidence type="ECO:0000313" key="2">
    <source>
        <dbReference type="EMBL" id="KAF4719716.1"/>
    </source>
</evidence>
<name>A0A7J6RI08_PEROL</name>
<dbReference type="EMBL" id="JABANO010025750">
    <property type="protein sequence ID" value="KAF4719716.1"/>
    <property type="molecule type" value="Genomic_DNA"/>
</dbReference>
<feature type="region of interest" description="Disordered" evidence="1">
    <location>
        <begin position="1"/>
        <end position="113"/>
    </location>
</feature>
<feature type="compositionally biased region" description="Low complexity" evidence="1">
    <location>
        <begin position="1"/>
        <end position="14"/>
    </location>
</feature>
<dbReference type="Proteomes" id="UP000553632">
    <property type="component" value="Unassembled WGS sequence"/>
</dbReference>
<comment type="caution">
    <text evidence="2">The sequence shown here is derived from an EMBL/GenBank/DDBJ whole genome shotgun (WGS) entry which is preliminary data.</text>
</comment>
<feature type="non-terminal residue" evidence="2">
    <location>
        <position position="1"/>
    </location>
</feature>
<evidence type="ECO:0000256" key="1">
    <source>
        <dbReference type="SAM" id="MobiDB-lite"/>
    </source>
</evidence>
<protein>
    <submittedName>
        <fullName evidence="2">Uncharacterized protein</fullName>
    </submittedName>
</protein>
<dbReference type="EMBL" id="JABANM010012295">
    <property type="protein sequence ID" value="KAF4736258.1"/>
    <property type="molecule type" value="Genomic_DNA"/>
</dbReference>
<keyword evidence="4" id="KW-1185">Reference proteome</keyword>
<organism evidence="2 4">
    <name type="scientific">Perkinsus olseni</name>
    <name type="common">Perkinsus atlanticus</name>
    <dbReference type="NCBI Taxonomy" id="32597"/>
    <lineage>
        <taxon>Eukaryota</taxon>
        <taxon>Sar</taxon>
        <taxon>Alveolata</taxon>
        <taxon>Perkinsozoa</taxon>
        <taxon>Perkinsea</taxon>
        <taxon>Perkinsida</taxon>
        <taxon>Perkinsidae</taxon>
        <taxon>Perkinsus</taxon>
    </lineage>
</organism>